<dbReference type="EMBL" id="UFQS01001311">
    <property type="protein sequence ID" value="SSX10268.1"/>
    <property type="molecule type" value="Genomic_DNA"/>
</dbReference>
<dbReference type="CDD" id="cd21551">
    <property type="entry name" value="VEFS-box_SUZ12"/>
    <property type="match status" value="1"/>
</dbReference>
<dbReference type="GO" id="GO:0006325">
    <property type="term" value="P:chromatin organization"/>
    <property type="evidence" value="ECO:0007669"/>
    <property type="project" value="UniProtKB-KW"/>
</dbReference>
<evidence type="ECO:0000313" key="13">
    <source>
        <dbReference type="EMBL" id="SSX29956.1"/>
    </source>
</evidence>
<evidence type="ECO:0000256" key="5">
    <source>
        <dbReference type="ARBA" id="ARBA00022853"/>
    </source>
</evidence>
<keyword evidence="8" id="KW-0175">Coiled coil</keyword>
<evidence type="ECO:0000256" key="8">
    <source>
        <dbReference type="SAM" id="Coils"/>
    </source>
</evidence>
<feature type="domain" description="Polycomb protein SUZ12-like zinc finger" evidence="11">
    <location>
        <begin position="363"/>
        <end position="430"/>
    </location>
</feature>
<keyword evidence="6" id="KW-0805">Transcription regulation</keyword>
<evidence type="ECO:0000256" key="2">
    <source>
        <dbReference type="ARBA" id="ARBA00022723"/>
    </source>
</evidence>
<gene>
    <name evidence="12" type="primary">CSON001913</name>
</gene>
<evidence type="ECO:0000259" key="11">
    <source>
        <dbReference type="Pfam" id="PF23320"/>
    </source>
</evidence>
<comment type="similarity">
    <text evidence="1">Belongs to the VEFS (VRN2-EMF2-FIS2-SU(Z)12) family.</text>
</comment>
<sequence>MAPKRKDKETEMMVKPKPDAIQVDNELFLLAFEKPTQIYRYLRTRNMMSPIFLNRNLTYMKNRMSRNNQKRKTFKIDSILSIVEARERKSNGLTFPNKFLSLLFVGFYDKLMEEVEQDQGLVKVEVILIKHAQNKRKETSAAVQTSIGSIEVMVNPHDISIGHIKVPAISIPVEQFDTNSPTPSTHTLIFRIEHCPNKILTENNADDQASNNKKSKLIKTYSTELVVTDKMKSLLEEGEYDLTVQDITNMNFKFYSPKKLTGMSWETLNASQFDYIDAQNSMMDDFSYDELFSKEPTLKFHLQWTKDSLSGYADRPAPIVCAESNKENQSNGLSLNGNTPSNDNNNTVELVNEIKSEPPAKKVRIIYHFVYNNNSRQQTEDSSDFHCPWCSLNCQNMYALLKHLKLCHARFVFTYVPIPEGARIDVSLNENYDGSYVGSPHDLLKSGGFSRASGPVRRSTVTNILVCRPRRTKHSLSEFLELDENEFDSQRPYISGHNRLYHHTMTCLPVLPKELDIDSEGESNPNWLKHKTIQMIDEFTDVNEGEKELMKLWNLHVMRFGYVGDCQIPIACDMFVEHKGKELLEKNVYKNFILHMCSLFDFGLISPENFYTTVQKIQKILNQSEEARIQLTKRNEEQAEYWKTTGIFKQIEQQKLAEEQKKKDLAEKKRQEDTKLVITATDEIQASTSSGNKTVSASVKTTSTTTVNNKNLNGTANSNRNRKSLNLSTNHNSQSNTNNTKFSNKNNSDAMKLKRGIKRRVGESDSQGSNLSLKRRRSAGSIQVSSSPGDSGKIKNRRNTFLATTRRRSTVTAVPANLAESLPKNAYPKIVLTRKSISGTHLGGGGGASIKTRQSTGNIPTPKEKNSS</sequence>
<feature type="compositionally biased region" description="Low complexity" evidence="9">
    <location>
        <begin position="724"/>
        <end position="748"/>
    </location>
</feature>
<evidence type="ECO:0000313" key="12">
    <source>
        <dbReference type="EMBL" id="SSX10268.1"/>
    </source>
</evidence>
<evidence type="ECO:0000256" key="6">
    <source>
        <dbReference type="ARBA" id="ARBA00023015"/>
    </source>
</evidence>
<dbReference type="CDD" id="cd21750">
    <property type="entry name" value="ZnB-Zn_SUZ12"/>
    <property type="match status" value="1"/>
</dbReference>
<dbReference type="OMA" id="VDGMLTK"/>
<dbReference type="InterPro" id="IPR019135">
    <property type="entry name" value="Polycomb_protein_VEFS-Box"/>
</dbReference>
<dbReference type="Pfam" id="PF23320">
    <property type="entry name" value="Zn_SUZ12"/>
    <property type="match status" value="1"/>
</dbReference>
<feature type="domain" description="Polycomb protein VEFS-Box" evidence="10">
    <location>
        <begin position="490"/>
        <end position="608"/>
    </location>
</feature>
<evidence type="ECO:0000256" key="4">
    <source>
        <dbReference type="ARBA" id="ARBA00022833"/>
    </source>
</evidence>
<accession>A0A336L8M6</accession>
<organism evidence="12">
    <name type="scientific">Culicoides sonorensis</name>
    <name type="common">Biting midge</name>
    <dbReference type="NCBI Taxonomy" id="179676"/>
    <lineage>
        <taxon>Eukaryota</taxon>
        <taxon>Metazoa</taxon>
        <taxon>Ecdysozoa</taxon>
        <taxon>Arthropoda</taxon>
        <taxon>Hexapoda</taxon>
        <taxon>Insecta</taxon>
        <taxon>Pterygota</taxon>
        <taxon>Neoptera</taxon>
        <taxon>Endopterygota</taxon>
        <taxon>Diptera</taxon>
        <taxon>Nematocera</taxon>
        <taxon>Chironomoidea</taxon>
        <taxon>Ceratopogonidae</taxon>
        <taxon>Ceratopogoninae</taxon>
        <taxon>Culicoides</taxon>
        <taxon>Monoculicoides</taxon>
    </lineage>
</organism>
<keyword evidence="3" id="KW-0863">Zinc-finger</keyword>
<dbReference type="AlphaFoldDB" id="A0A336L8M6"/>
<reference evidence="12" key="1">
    <citation type="submission" date="2018-04" db="EMBL/GenBank/DDBJ databases">
        <authorList>
            <person name="Go L.Y."/>
            <person name="Mitchell J.A."/>
        </authorList>
    </citation>
    <scope>NUCLEOTIDE SEQUENCE</scope>
    <source>
        <tissue evidence="12">Whole organism</tissue>
    </source>
</reference>
<feature type="coiled-coil region" evidence="8">
    <location>
        <begin position="614"/>
        <end position="676"/>
    </location>
</feature>
<name>A0A336L8M6_CULSO</name>
<dbReference type="InterPro" id="IPR057540">
    <property type="entry name" value="Znf_SUZ12"/>
</dbReference>
<dbReference type="EMBL" id="UFQT01001311">
    <property type="protein sequence ID" value="SSX29956.1"/>
    <property type="molecule type" value="Genomic_DNA"/>
</dbReference>
<protein>
    <submittedName>
        <fullName evidence="12">CSON001913 protein</fullName>
    </submittedName>
</protein>
<feature type="region of interest" description="Disordered" evidence="9">
    <location>
        <begin position="687"/>
        <end position="802"/>
    </location>
</feature>
<dbReference type="PANTHER" id="PTHR22597:SF0">
    <property type="entry name" value="POLYCOMB PROTEIN SUZ12"/>
    <property type="match status" value="1"/>
</dbReference>
<reference evidence="13" key="2">
    <citation type="submission" date="2018-07" db="EMBL/GenBank/DDBJ databases">
        <authorList>
            <person name="Quirk P.G."/>
            <person name="Krulwich T.A."/>
        </authorList>
    </citation>
    <scope>NUCLEOTIDE SEQUENCE</scope>
</reference>
<evidence type="ECO:0000256" key="9">
    <source>
        <dbReference type="SAM" id="MobiDB-lite"/>
    </source>
</evidence>
<evidence type="ECO:0000256" key="1">
    <source>
        <dbReference type="ARBA" id="ARBA00007416"/>
    </source>
</evidence>
<evidence type="ECO:0000259" key="10">
    <source>
        <dbReference type="Pfam" id="PF09733"/>
    </source>
</evidence>
<dbReference type="GO" id="GO:0031490">
    <property type="term" value="F:chromatin DNA binding"/>
    <property type="evidence" value="ECO:0007669"/>
    <property type="project" value="TreeGrafter"/>
</dbReference>
<dbReference type="Pfam" id="PF09733">
    <property type="entry name" value="VEFS-Box"/>
    <property type="match status" value="1"/>
</dbReference>
<dbReference type="GO" id="GO:0035098">
    <property type="term" value="C:ESC/E(Z) complex"/>
    <property type="evidence" value="ECO:0007669"/>
    <property type="project" value="TreeGrafter"/>
</dbReference>
<keyword evidence="5" id="KW-0156">Chromatin regulator</keyword>
<evidence type="ECO:0000256" key="3">
    <source>
        <dbReference type="ARBA" id="ARBA00022771"/>
    </source>
</evidence>
<feature type="compositionally biased region" description="Low complexity" evidence="9">
    <location>
        <begin position="692"/>
        <end position="711"/>
    </location>
</feature>
<feature type="compositionally biased region" description="Polar residues" evidence="9">
    <location>
        <begin position="780"/>
        <end position="789"/>
    </location>
</feature>
<keyword evidence="4" id="KW-0862">Zinc</keyword>
<dbReference type="GO" id="GO:0008270">
    <property type="term" value="F:zinc ion binding"/>
    <property type="evidence" value="ECO:0007669"/>
    <property type="project" value="UniProtKB-KW"/>
</dbReference>
<dbReference type="CDD" id="cd21740">
    <property type="entry name" value="C2_II_SUZ12"/>
    <property type="match status" value="1"/>
</dbReference>
<dbReference type="VEuPathDB" id="VectorBase:CSON001913"/>
<evidence type="ECO:0000256" key="7">
    <source>
        <dbReference type="ARBA" id="ARBA00023163"/>
    </source>
</evidence>
<dbReference type="PANTHER" id="PTHR22597">
    <property type="entry name" value="POLYCOMB GROUP PROTEIN"/>
    <property type="match status" value="1"/>
</dbReference>
<dbReference type="GO" id="GO:0016586">
    <property type="term" value="C:RSC-type complex"/>
    <property type="evidence" value="ECO:0007669"/>
    <property type="project" value="TreeGrafter"/>
</dbReference>
<keyword evidence="2" id="KW-0479">Metal-binding</keyword>
<keyword evidence="7" id="KW-0804">Transcription</keyword>
<feature type="region of interest" description="Disordered" evidence="9">
    <location>
        <begin position="838"/>
        <end position="868"/>
    </location>
</feature>
<proteinExistence type="inferred from homology"/>